<keyword evidence="3" id="KW-0560">Oxidoreductase</keyword>
<keyword evidence="2" id="KW-0521">NADP</keyword>
<dbReference type="PROSITE" id="PS00061">
    <property type="entry name" value="ADH_SHORT"/>
    <property type="match status" value="1"/>
</dbReference>
<name>A0ABT4XIJ0_9PSED</name>
<evidence type="ECO:0000313" key="6">
    <source>
        <dbReference type="Proteomes" id="UP001212042"/>
    </source>
</evidence>
<accession>A0ABT4XIJ0</accession>
<dbReference type="InterPro" id="IPR036291">
    <property type="entry name" value="NAD(P)-bd_dom_sf"/>
</dbReference>
<dbReference type="InterPro" id="IPR020904">
    <property type="entry name" value="Sc_DH/Rdtase_CS"/>
</dbReference>
<dbReference type="PANTHER" id="PTHR43391:SF14">
    <property type="entry name" value="DEHYDROGENASE_REDUCTASE SDR FAMILY PROTEIN 7-LIKE"/>
    <property type="match status" value="1"/>
</dbReference>
<gene>
    <name evidence="5" type="ORF">PH586_16315</name>
</gene>
<comment type="caution">
    <text evidence="5">The sequence shown here is derived from an EMBL/GenBank/DDBJ whole genome shotgun (WGS) entry which is preliminary data.</text>
</comment>
<keyword evidence="6" id="KW-1185">Reference proteome</keyword>
<comment type="similarity">
    <text evidence="1 4">Belongs to the short-chain dehydrogenases/reductases (SDR) family.</text>
</comment>
<dbReference type="InterPro" id="IPR002347">
    <property type="entry name" value="SDR_fam"/>
</dbReference>
<dbReference type="RefSeq" id="WP_271348818.1">
    <property type="nucleotide sequence ID" value="NZ_JAQJZJ010000007.1"/>
</dbReference>
<protein>
    <submittedName>
        <fullName evidence="5">SDR family NAD(P)-dependent oxidoreductase</fullName>
    </submittedName>
</protein>
<evidence type="ECO:0000313" key="5">
    <source>
        <dbReference type="EMBL" id="MDA7087958.1"/>
    </source>
</evidence>
<reference evidence="5 6" key="1">
    <citation type="submission" date="2023-01" db="EMBL/GenBank/DDBJ databases">
        <title>Pseudomonas SA3-5T sp. nov., isolated from tidal flat sediment.</title>
        <authorList>
            <person name="Kim H.S."/>
            <person name="Kim J.-S."/>
            <person name="Suh M.K."/>
            <person name="Eom M.K."/>
            <person name="Lee J.-S."/>
        </authorList>
    </citation>
    <scope>NUCLEOTIDE SEQUENCE [LARGE SCALE GENOMIC DNA]</scope>
    <source>
        <strain evidence="5 6">SA3-5</strain>
    </source>
</reference>
<dbReference type="PRINTS" id="PR00080">
    <property type="entry name" value="SDRFAMILY"/>
</dbReference>
<dbReference type="PRINTS" id="PR00081">
    <property type="entry name" value="GDHRDH"/>
</dbReference>
<dbReference type="Gene3D" id="3.40.50.720">
    <property type="entry name" value="NAD(P)-binding Rossmann-like Domain"/>
    <property type="match status" value="1"/>
</dbReference>
<evidence type="ECO:0000256" key="2">
    <source>
        <dbReference type="ARBA" id="ARBA00022857"/>
    </source>
</evidence>
<dbReference type="PANTHER" id="PTHR43391">
    <property type="entry name" value="RETINOL DEHYDROGENASE-RELATED"/>
    <property type="match status" value="1"/>
</dbReference>
<proteinExistence type="inferred from homology"/>
<organism evidence="5 6">
    <name type="scientific">Pseudomonas aestuarii</name>
    <dbReference type="NCBI Taxonomy" id="3018340"/>
    <lineage>
        <taxon>Bacteria</taxon>
        <taxon>Pseudomonadati</taxon>
        <taxon>Pseudomonadota</taxon>
        <taxon>Gammaproteobacteria</taxon>
        <taxon>Pseudomonadales</taxon>
        <taxon>Pseudomonadaceae</taxon>
        <taxon>Pseudomonas</taxon>
    </lineage>
</organism>
<evidence type="ECO:0000256" key="3">
    <source>
        <dbReference type="ARBA" id="ARBA00023002"/>
    </source>
</evidence>
<evidence type="ECO:0000256" key="4">
    <source>
        <dbReference type="RuleBase" id="RU000363"/>
    </source>
</evidence>
<dbReference type="Pfam" id="PF00106">
    <property type="entry name" value="adh_short"/>
    <property type="match status" value="1"/>
</dbReference>
<sequence length="294" mass="31132">MQMLIGKTAFITGAAEGIGFHIARTFAQQGMNVMLADIDAGLLEQARQTLNDEGHSVAAVVCDVAKRDALETAAKATLECFGKVHVLVNNAGVSVAGPQDRISENNWRWIIDVNLMGVVYGAQVFVPLIKEHGEGGHVINVASVAGTLGIPFAGPYCATKAAVVSLSESWQGELKSAGIGVSVLCPAFAKSRIYCSERNRQTEYGGVPGLDAKPSPRTLELAAKAKEAVTTGIDTAIVAERLLEAVLHNELYVFTHPHYRPVVEGRSQQLSLAFDAADASPVLKAVEPGEITSL</sequence>
<evidence type="ECO:0000256" key="1">
    <source>
        <dbReference type="ARBA" id="ARBA00006484"/>
    </source>
</evidence>
<dbReference type="CDD" id="cd05233">
    <property type="entry name" value="SDR_c"/>
    <property type="match status" value="1"/>
</dbReference>
<dbReference type="SUPFAM" id="SSF51735">
    <property type="entry name" value="NAD(P)-binding Rossmann-fold domains"/>
    <property type="match status" value="1"/>
</dbReference>
<dbReference type="EMBL" id="JAQJZJ010000007">
    <property type="protein sequence ID" value="MDA7087958.1"/>
    <property type="molecule type" value="Genomic_DNA"/>
</dbReference>
<dbReference type="Proteomes" id="UP001212042">
    <property type="component" value="Unassembled WGS sequence"/>
</dbReference>